<gene>
    <name evidence="2" type="ORF">MUK42_25563</name>
</gene>
<proteinExistence type="predicted"/>
<reference evidence="2" key="1">
    <citation type="submission" date="2022-05" db="EMBL/GenBank/DDBJ databases">
        <title>The Musa troglodytarum L. genome provides insights into the mechanism of non-climacteric behaviour and enrichment of carotenoids.</title>
        <authorList>
            <person name="Wang J."/>
        </authorList>
    </citation>
    <scope>NUCLEOTIDE SEQUENCE</scope>
    <source>
        <tissue evidence="2">Leaf</tissue>
    </source>
</reference>
<keyword evidence="3" id="KW-1185">Reference proteome</keyword>
<dbReference type="Proteomes" id="UP001055439">
    <property type="component" value="Chromosome 1"/>
</dbReference>
<feature type="compositionally biased region" description="Basic and acidic residues" evidence="1">
    <location>
        <begin position="93"/>
        <end position="106"/>
    </location>
</feature>
<dbReference type="EMBL" id="CP097502">
    <property type="protein sequence ID" value="URD73576.1"/>
    <property type="molecule type" value="Genomic_DNA"/>
</dbReference>
<dbReference type="PANTHER" id="PTHR36484:SF2">
    <property type="entry name" value="OS01G0558700 PROTEIN"/>
    <property type="match status" value="1"/>
</dbReference>
<evidence type="ECO:0000313" key="2">
    <source>
        <dbReference type="EMBL" id="URD73576.1"/>
    </source>
</evidence>
<feature type="compositionally biased region" description="Polar residues" evidence="1">
    <location>
        <begin position="75"/>
        <end position="86"/>
    </location>
</feature>
<organism evidence="2 3">
    <name type="scientific">Musa troglodytarum</name>
    <name type="common">fe'i banana</name>
    <dbReference type="NCBI Taxonomy" id="320322"/>
    <lineage>
        <taxon>Eukaryota</taxon>
        <taxon>Viridiplantae</taxon>
        <taxon>Streptophyta</taxon>
        <taxon>Embryophyta</taxon>
        <taxon>Tracheophyta</taxon>
        <taxon>Spermatophyta</taxon>
        <taxon>Magnoliopsida</taxon>
        <taxon>Liliopsida</taxon>
        <taxon>Zingiberales</taxon>
        <taxon>Musaceae</taxon>
        <taxon>Musa</taxon>
    </lineage>
</organism>
<accession>A0A9E7JA98</accession>
<evidence type="ECO:0000256" key="1">
    <source>
        <dbReference type="SAM" id="MobiDB-lite"/>
    </source>
</evidence>
<sequence length="106" mass="12140">MSTDLDLTGTTEKEPPKIVTSEQCFSALELVMEAATLKDHDLEKLKNEIKRWAKTVVTYARQLSFSAICNDDSVNETSRQQKMQGTSKKRKYGNQEKETEDTRHDI</sequence>
<protein>
    <submittedName>
        <fullName evidence="2">Uncharacterized protein</fullName>
    </submittedName>
</protein>
<dbReference type="AlphaFoldDB" id="A0A9E7JA98"/>
<name>A0A9E7JA98_9LILI</name>
<dbReference type="PANTHER" id="PTHR36484">
    <property type="entry name" value="OS01G0558700 PROTEIN"/>
    <property type="match status" value="1"/>
</dbReference>
<feature type="region of interest" description="Disordered" evidence="1">
    <location>
        <begin position="71"/>
        <end position="106"/>
    </location>
</feature>
<evidence type="ECO:0000313" key="3">
    <source>
        <dbReference type="Proteomes" id="UP001055439"/>
    </source>
</evidence>
<dbReference type="OrthoDB" id="640098at2759"/>